<proteinExistence type="predicted"/>
<keyword evidence="2" id="KW-1185">Reference proteome</keyword>
<accession>A0ABW4BW88</accession>
<dbReference type="RefSeq" id="WP_137635225.1">
    <property type="nucleotide sequence ID" value="NZ_BJDL01000019.1"/>
</dbReference>
<gene>
    <name evidence="1" type="ORF">ACFQ5L_00645</name>
</gene>
<evidence type="ECO:0000313" key="1">
    <source>
        <dbReference type="EMBL" id="MFD1419466.1"/>
    </source>
</evidence>
<comment type="caution">
    <text evidence="1">The sequence shown here is derived from an EMBL/GenBank/DDBJ whole genome shotgun (WGS) entry which is preliminary data.</text>
</comment>
<dbReference type="Proteomes" id="UP001597188">
    <property type="component" value="Unassembled WGS sequence"/>
</dbReference>
<evidence type="ECO:0000313" key="2">
    <source>
        <dbReference type="Proteomes" id="UP001597188"/>
    </source>
</evidence>
<organism evidence="1 2">
    <name type="scientific">Lactiplantibacillus songbeiensis</name>
    <dbReference type="NCBI Taxonomy" id="2559920"/>
    <lineage>
        <taxon>Bacteria</taxon>
        <taxon>Bacillati</taxon>
        <taxon>Bacillota</taxon>
        <taxon>Bacilli</taxon>
        <taxon>Lactobacillales</taxon>
        <taxon>Lactobacillaceae</taxon>
        <taxon>Lactiplantibacillus</taxon>
    </lineage>
</organism>
<reference evidence="2" key="1">
    <citation type="journal article" date="2019" name="Int. J. Syst. Evol. Microbiol.">
        <title>The Global Catalogue of Microorganisms (GCM) 10K type strain sequencing project: providing services to taxonomists for standard genome sequencing and annotation.</title>
        <authorList>
            <consortium name="The Broad Institute Genomics Platform"/>
            <consortium name="The Broad Institute Genome Sequencing Center for Infectious Disease"/>
            <person name="Wu L."/>
            <person name="Ma J."/>
        </authorList>
    </citation>
    <scope>NUCLEOTIDE SEQUENCE [LARGE SCALE GENOMIC DNA]</scope>
    <source>
        <strain evidence="2">CCM 8931</strain>
    </source>
</reference>
<protein>
    <submittedName>
        <fullName evidence="1">Uncharacterized protein</fullName>
    </submittedName>
</protein>
<dbReference type="EMBL" id="JBHTOJ010000002">
    <property type="protein sequence ID" value="MFD1419466.1"/>
    <property type="molecule type" value="Genomic_DNA"/>
</dbReference>
<sequence>MFTFIITSSEYRLLKGLDAEIMDGVDWIKKQDDSVCIHFKDFETFDSFMADLNDMEATLGMDDEQENLTPVGVKLQDLYDRAYNLEEDED</sequence>
<name>A0ABW4BW88_9LACO</name>